<reference evidence="1 2" key="1">
    <citation type="journal article" date="2014" name="Genome Biol. Evol.">
        <title>Comparative genomics and transcriptomics analyses reveal divergent lifestyle features of nematode endoparasitic fungus Hirsutella minnesotensis.</title>
        <authorList>
            <person name="Lai Y."/>
            <person name="Liu K."/>
            <person name="Zhang X."/>
            <person name="Zhang X."/>
            <person name="Li K."/>
            <person name="Wang N."/>
            <person name="Shu C."/>
            <person name="Wu Y."/>
            <person name="Wang C."/>
            <person name="Bushley K.E."/>
            <person name="Xiang M."/>
            <person name="Liu X."/>
        </authorList>
    </citation>
    <scope>NUCLEOTIDE SEQUENCE [LARGE SCALE GENOMIC DNA]</scope>
    <source>
        <strain evidence="1 2">3608</strain>
    </source>
</reference>
<dbReference type="Pfam" id="PF11917">
    <property type="entry name" value="DUF3435"/>
    <property type="match status" value="1"/>
</dbReference>
<gene>
    <name evidence="1" type="ORF">HIM_11158</name>
</gene>
<accession>A0A0F7ZRE1</accession>
<dbReference type="EMBL" id="KQ030715">
    <property type="protein sequence ID" value="KJZ69453.1"/>
    <property type="molecule type" value="Genomic_DNA"/>
</dbReference>
<name>A0A0F7ZRE1_9HYPO</name>
<dbReference type="PANTHER" id="PTHR37535">
    <property type="entry name" value="FLUG DOMAIN PROTEIN"/>
    <property type="match status" value="1"/>
</dbReference>
<dbReference type="OrthoDB" id="4898871at2759"/>
<evidence type="ECO:0000313" key="2">
    <source>
        <dbReference type="Proteomes" id="UP000054481"/>
    </source>
</evidence>
<sequence>MAPTVGAKQRKGRHTAHHADFLRKFAQREKEKQTITKPAPLSARQRAALREQLQDVRFLKPDYAAGTKINIARILRKWKLYCNATESGPWMEITSEGTSWEYWRQYKQLYSRVTGRYFDRNDNREVQKVRLAFVLMAIVGVLTKATFPQWHNTVLVSKWKLRPPNIDGKPVLGTDDLLVLQTFNIAYGKRVFPSERHRIQLSGCYLLLAFTGARPAEIVDNEKRRPKDGTYEDLYRPKSLRSEDSAYYESDQPVDDDSRLLQNMLYQETIARGRPKALCYEDVCLSVVRHPQTGMDVLTMAVKFIHHKGVDRPSSSSLVRED</sequence>
<dbReference type="PANTHER" id="PTHR37535:SF4">
    <property type="entry name" value="FLUG DOMAIN-CONTAINING PROTEIN"/>
    <property type="match status" value="1"/>
</dbReference>
<dbReference type="Proteomes" id="UP000054481">
    <property type="component" value="Unassembled WGS sequence"/>
</dbReference>
<dbReference type="AlphaFoldDB" id="A0A0F7ZRE1"/>
<evidence type="ECO:0000313" key="1">
    <source>
        <dbReference type="EMBL" id="KJZ69453.1"/>
    </source>
</evidence>
<protein>
    <submittedName>
        <fullName evidence="1">Uncharacterized protein</fullName>
    </submittedName>
</protein>
<dbReference type="InterPro" id="IPR021842">
    <property type="entry name" value="DUF3435"/>
</dbReference>
<organism evidence="1 2">
    <name type="scientific">Hirsutella minnesotensis 3608</name>
    <dbReference type="NCBI Taxonomy" id="1043627"/>
    <lineage>
        <taxon>Eukaryota</taxon>
        <taxon>Fungi</taxon>
        <taxon>Dikarya</taxon>
        <taxon>Ascomycota</taxon>
        <taxon>Pezizomycotina</taxon>
        <taxon>Sordariomycetes</taxon>
        <taxon>Hypocreomycetidae</taxon>
        <taxon>Hypocreales</taxon>
        <taxon>Ophiocordycipitaceae</taxon>
        <taxon>Hirsutella</taxon>
    </lineage>
</organism>
<keyword evidence="2" id="KW-1185">Reference proteome</keyword>
<proteinExistence type="predicted"/>